<dbReference type="SUPFAM" id="SSF56281">
    <property type="entry name" value="Metallo-hydrolase/oxidoreductase"/>
    <property type="match status" value="1"/>
</dbReference>
<dbReference type="InterPro" id="IPR036866">
    <property type="entry name" value="RibonucZ/Hydroxyglut_hydro"/>
</dbReference>
<dbReference type="SMART" id="SM00849">
    <property type="entry name" value="Lactamase_B"/>
    <property type="match status" value="1"/>
</dbReference>
<evidence type="ECO:0000313" key="2">
    <source>
        <dbReference type="EMBL" id="MST55600.1"/>
    </source>
</evidence>
<dbReference type="Pfam" id="PF00753">
    <property type="entry name" value="Lactamase_B"/>
    <property type="match status" value="1"/>
</dbReference>
<dbReference type="InterPro" id="IPR050855">
    <property type="entry name" value="NDM-1-like"/>
</dbReference>
<feature type="domain" description="Metallo-beta-lactamase" evidence="1">
    <location>
        <begin position="46"/>
        <end position="248"/>
    </location>
</feature>
<protein>
    <submittedName>
        <fullName evidence="2">MBL fold metallo-hydrolase</fullName>
    </submittedName>
</protein>
<dbReference type="InterPro" id="IPR037482">
    <property type="entry name" value="ST1585_MBL-fold"/>
</dbReference>
<evidence type="ECO:0000259" key="1">
    <source>
        <dbReference type="SMART" id="SM00849"/>
    </source>
</evidence>
<dbReference type="EMBL" id="VUNH01000005">
    <property type="protein sequence ID" value="MST55600.1"/>
    <property type="molecule type" value="Genomic_DNA"/>
</dbReference>
<keyword evidence="2" id="KW-0378">Hydrolase</keyword>
<name>A0A6L5YBJ7_9BACT</name>
<dbReference type="InterPro" id="IPR001279">
    <property type="entry name" value="Metallo-B-lactamas"/>
</dbReference>
<proteinExistence type="predicted"/>
<dbReference type="Proteomes" id="UP000473699">
    <property type="component" value="Unassembled WGS sequence"/>
</dbReference>
<gene>
    <name evidence="2" type="ORF">FYJ74_06075</name>
</gene>
<comment type="caution">
    <text evidence="2">The sequence shown here is derived from an EMBL/GenBank/DDBJ whole genome shotgun (WGS) entry which is preliminary data.</text>
</comment>
<dbReference type="PANTHER" id="PTHR42951">
    <property type="entry name" value="METALLO-BETA-LACTAMASE DOMAIN-CONTAINING"/>
    <property type="match status" value="1"/>
</dbReference>
<evidence type="ECO:0000313" key="3">
    <source>
        <dbReference type="Proteomes" id="UP000473699"/>
    </source>
</evidence>
<dbReference type="PANTHER" id="PTHR42951:SF4">
    <property type="entry name" value="ACYL-COENZYME A THIOESTERASE MBLAC2"/>
    <property type="match status" value="1"/>
</dbReference>
<dbReference type="GO" id="GO:0016787">
    <property type="term" value="F:hydrolase activity"/>
    <property type="evidence" value="ECO:0007669"/>
    <property type="project" value="UniProtKB-KW"/>
</dbReference>
<accession>A0A6L5YBJ7</accession>
<organism evidence="2 3">
    <name type="scientific">Pyramidobacter porci</name>
    <dbReference type="NCBI Taxonomy" id="2605789"/>
    <lineage>
        <taxon>Bacteria</taxon>
        <taxon>Thermotogati</taxon>
        <taxon>Synergistota</taxon>
        <taxon>Synergistia</taxon>
        <taxon>Synergistales</taxon>
        <taxon>Dethiosulfovibrionaceae</taxon>
        <taxon>Pyramidobacter</taxon>
    </lineage>
</organism>
<keyword evidence="3" id="KW-1185">Reference proteome</keyword>
<dbReference type="Gene3D" id="3.60.15.10">
    <property type="entry name" value="Ribonuclease Z/Hydroxyacylglutathione hydrolase-like"/>
    <property type="match status" value="1"/>
</dbReference>
<sequence length="329" mass="35880">MKHHFRISKEAAAMAHMPDNRLVAAGAESLTLIRLPLAGQAGFEEFLGSWLLRSPAETALVDCGVTGSYAHLKKALDELEAAPDWLLLTHIHLDHAGAAGRLCRDYPRLKVFCCERAAAHLIAPEKLWQATAATLGEAMAAAYQPPLPVPASALVAREQLPPAWRVIDTPGHAAHHVSFLRRLAGRRLCFGGEALGVIPGDGVASWFADGRWQGGIRPATPPRYVPEIGRESMKKLAAADWDLFCAGHFGASSDRTLPERALKQNLFWEETIAQALQDGLSEDETVELLRREDPELANIARYAAGAQSREAYFLGNSVRGFARFLGRNV</sequence>
<dbReference type="AlphaFoldDB" id="A0A6L5YBJ7"/>
<reference evidence="2 3" key="1">
    <citation type="submission" date="2019-08" db="EMBL/GenBank/DDBJ databases">
        <title>In-depth cultivation of the pig gut microbiome towards novel bacterial diversity and tailored functional studies.</title>
        <authorList>
            <person name="Wylensek D."/>
            <person name="Hitch T.C.A."/>
            <person name="Clavel T."/>
        </authorList>
    </citation>
    <scope>NUCLEOTIDE SEQUENCE [LARGE SCALE GENOMIC DNA]</scope>
    <source>
        <strain evidence="2 3">SM-530-WT-4B</strain>
    </source>
</reference>
<dbReference type="CDD" id="cd07726">
    <property type="entry name" value="ST1585-like_MBL-fold"/>
    <property type="match status" value="1"/>
</dbReference>